<evidence type="ECO:0008006" key="11">
    <source>
        <dbReference type="Google" id="ProtNLM"/>
    </source>
</evidence>
<protein>
    <recommendedName>
        <fullName evidence="11">Major facilitator superfamily (MFS) profile domain-containing protein</fullName>
    </recommendedName>
</protein>
<feature type="transmembrane region" description="Helical" evidence="8">
    <location>
        <begin position="158"/>
        <end position="179"/>
    </location>
</feature>
<sequence>MPPQIAEDTKQAVVHSEYAERHTEEPRTRFEDDALRILDEAGPVDYDPEEEKRLLRKIDFWVLIPMMITYTLCHLDKNALSYGSVFDLQKETHLVGKQYAWLGSIVYLVQLVVQPLSAVALVKLPLAKWICFNILGWGIAVSCMAACTNWTGLMITRALVGGFEATIAPTFISICQMWWRRREQTYRNTFWLLSSPIASLIGPILAFAVGHIHTAHLVPYQSIFLFLGCITLAFIPLIFYMMPDDIVSARFLTLREKAIVVERLRVNNTGTRTSVWKWSQVREVFTDPKTYGWGFMLMITAIPSSGIGTFGGLITKTILFQIPYAVMQAVVLLGATWCINRFKIRFPIVAIVTLFPIGGAIGLRLINRAHPRNLLAGYYLVQLYSCIQPLLYSWANMNAAGTTKQRVLSAFLFVCQCAGNVAGPQVYLDHEKPYYFTGIYTDIGCWTGLVIMCFVMGGYLKLLNKRQAARREAAGGIANLQDMSIMTMKEAAEYTKTLGLEGDLVNQHAFEDQTDLENPDFQYVY</sequence>
<comment type="similarity">
    <text evidence="6">Belongs to the major facilitator superfamily. Allantoate permease family.</text>
</comment>
<evidence type="ECO:0000256" key="4">
    <source>
        <dbReference type="ARBA" id="ARBA00022989"/>
    </source>
</evidence>
<evidence type="ECO:0000256" key="8">
    <source>
        <dbReference type="SAM" id="Phobius"/>
    </source>
</evidence>
<feature type="transmembrane region" description="Helical" evidence="8">
    <location>
        <begin position="320"/>
        <end position="339"/>
    </location>
</feature>
<dbReference type="PANTHER" id="PTHR43791">
    <property type="entry name" value="PERMEASE-RELATED"/>
    <property type="match status" value="1"/>
</dbReference>
<feature type="transmembrane region" description="Helical" evidence="8">
    <location>
        <begin position="218"/>
        <end position="240"/>
    </location>
</feature>
<dbReference type="Pfam" id="PF07690">
    <property type="entry name" value="MFS_1"/>
    <property type="match status" value="1"/>
</dbReference>
<dbReference type="EMBL" id="RSCE01000011">
    <property type="protein sequence ID" value="RSH79050.1"/>
    <property type="molecule type" value="Genomic_DNA"/>
</dbReference>
<feature type="transmembrane region" description="Helical" evidence="8">
    <location>
        <begin position="439"/>
        <end position="460"/>
    </location>
</feature>
<dbReference type="AlphaFoldDB" id="A0A427XJK4"/>
<feature type="transmembrane region" description="Helical" evidence="8">
    <location>
        <begin position="129"/>
        <end position="152"/>
    </location>
</feature>
<feature type="transmembrane region" description="Helical" evidence="8">
    <location>
        <begin position="99"/>
        <end position="122"/>
    </location>
</feature>
<keyword evidence="5 8" id="KW-0472">Membrane</keyword>
<evidence type="ECO:0000256" key="3">
    <source>
        <dbReference type="ARBA" id="ARBA00022692"/>
    </source>
</evidence>
<reference evidence="9 10" key="1">
    <citation type="submission" date="2018-11" db="EMBL/GenBank/DDBJ databases">
        <title>Genome sequence of Apiotrichum porosum DSM 27194.</title>
        <authorList>
            <person name="Aliyu H."/>
            <person name="Gorte O."/>
            <person name="Ochsenreither K."/>
        </authorList>
    </citation>
    <scope>NUCLEOTIDE SEQUENCE [LARGE SCALE GENOMIC DNA]</scope>
    <source>
        <strain evidence="9 10">DSM 27194</strain>
    </source>
</reference>
<name>A0A427XJK4_9TREE</name>
<keyword evidence="3 8" id="KW-0812">Transmembrane</keyword>
<evidence type="ECO:0000256" key="6">
    <source>
        <dbReference type="ARBA" id="ARBA00037968"/>
    </source>
</evidence>
<dbReference type="GO" id="GO:0016020">
    <property type="term" value="C:membrane"/>
    <property type="evidence" value="ECO:0007669"/>
    <property type="project" value="UniProtKB-SubCell"/>
</dbReference>
<dbReference type="Proteomes" id="UP000279236">
    <property type="component" value="Unassembled WGS sequence"/>
</dbReference>
<feature type="transmembrane region" description="Helical" evidence="8">
    <location>
        <begin position="346"/>
        <end position="366"/>
    </location>
</feature>
<proteinExistence type="inferred from homology"/>
<dbReference type="GeneID" id="39586522"/>
<dbReference type="GO" id="GO:0022857">
    <property type="term" value="F:transmembrane transporter activity"/>
    <property type="evidence" value="ECO:0007669"/>
    <property type="project" value="InterPro"/>
</dbReference>
<accession>A0A427XJK4</accession>
<feature type="transmembrane region" description="Helical" evidence="8">
    <location>
        <begin position="378"/>
        <end position="395"/>
    </location>
</feature>
<dbReference type="FunFam" id="1.20.1250.20:FF:000064">
    <property type="entry name" value="MFS allantoate transporter"/>
    <property type="match status" value="1"/>
</dbReference>
<keyword evidence="4 8" id="KW-1133">Transmembrane helix</keyword>
<feature type="transmembrane region" description="Helical" evidence="8">
    <location>
        <begin position="407"/>
        <end position="427"/>
    </location>
</feature>
<keyword evidence="10" id="KW-1185">Reference proteome</keyword>
<dbReference type="OrthoDB" id="6730379at2759"/>
<evidence type="ECO:0000256" key="7">
    <source>
        <dbReference type="SAM" id="MobiDB-lite"/>
    </source>
</evidence>
<feature type="compositionally biased region" description="Basic and acidic residues" evidence="7">
    <location>
        <begin position="17"/>
        <end position="27"/>
    </location>
</feature>
<dbReference type="InterPro" id="IPR036259">
    <property type="entry name" value="MFS_trans_sf"/>
</dbReference>
<evidence type="ECO:0000256" key="5">
    <source>
        <dbReference type="ARBA" id="ARBA00023136"/>
    </source>
</evidence>
<organism evidence="9 10">
    <name type="scientific">Apiotrichum porosum</name>
    <dbReference type="NCBI Taxonomy" id="105984"/>
    <lineage>
        <taxon>Eukaryota</taxon>
        <taxon>Fungi</taxon>
        <taxon>Dikarya</taxon>
        <taxon>Basidiomycota</taxon>
        <taxon>Agaricomycotina</taxon>
        <taxon>Tremellomycetes</taxon>
        <taxon>Trichosporonales</taxon>
        <taxon>Trichosporonaceae</taxon>
        <taxon>Apiotrichum</taxon>
    </lineage>
</organism>
<evidence type="ECO:0000256" key="1">
    <source>
        <dbReference type="ARBA" id="ARBA00004141"/>
    </source>
</evidence>
<feature type="transmembrane region" description="Helical" evidence="8">
    <location>
        <begin position="291"/>
        <end position="314"/>
    </location>
</feature>
<feature type="transmembrane region" description="Helical" evidence="8">
    <location>
        <begin position="191"/>
        <end position="212"/>
    </location>
</feature>
<keyword evidence="2" id="KW-0813">Transport</keyword>
<dbReference type="RefSeq" id="XP_028474197.1">
    <property type="nucleotide sequence ID" value="XM_028617734.1"/>
</dbReference>
<comment type="subcellular location">
    <subcellularLocation>
        <location evidence="1">Membrane</location>
        <topology evidence="1">Multi-pass membrane protein</topology>
    </subcellularLocation>
</comment>
<gene>
    <name evidence="9" type="ORF">EHS24_001979</name>
</gene>
<evidence type="ECO:0000313" key="9">
    <source>
        <dbReference type="EMBL" id="RSH79050.1"/>
    </source>
</evidence>
<comment type="caution">
    <text evidence="9">The sequence shown here is derived from an EMBL/GenBank/DDBJ whole genome shotgun (WGS) entry which is preliminary data.</text>
</comment>
<feature type="region of interest" description="Disordered" evidence="7">
    <location>
        <begin position="1"/>
        <end position="27"/>
    </location>
</feature>
<evidence type="ECO:0000256" key="2">
    <source>
        <dbReference type="ARBA" id="ARBA00022448"/>
    </source>
</evidence>
<dbReference type="InterPro" id="IPR011701">
    <property type="entry name" value="MFS"/>
</dbReference>
<dbReference type="PANTHER" id="PTHR43791:SF59">
    <property type="entry name" value="TRANSPORTER, PUTATIVE (AFU_ORTHOLOGUE AFUA_1G06550)-RELATED"/>
    <property type="match status" value="1"/>
</dbReference>
<evidence type="ECO:0000313" key="10">
    <source>
        <dbReference type="Proteomes" id="UP000279236"/>
    </source>
</evidence>
<dbReference type="SUPFAM" id="SSF103473">
    <property type="entry name" value="MFS general substrate transporter"/>
    <property type="match status" value="1"/>
</dbReference>
<dbReference type="Gene3D" id="1.20.1250.20">
    <property type="entry name" value="MFS general substrate transporter like domains"/>
    <property type="match status" value="1"/>
</dbReference>